<evidence type="ECO:0000313" key="2">
    <source>
        <dbReference type="Proteomes" id="UP000515264"/>
    </source>
</evidence>
<dbReference type="Proteomes" id="UP000515264">
    <property type="component" value="Chromosome 1"/>
</dbReference>
<dbReference type="EMBL" id="CP046268">
    <property type="protein sequence ID" value="QMV13592.1"/>
    <property type="molecule type" value="Genomic_DNA"/>
</dbReference>
<organism evidence="1 2">
    <name type="scientific">Vibrio spartinae</name>
    <dbReference type="NCBI Taxonomy" id="1918945"/>
    <lineage>
        <taxon>Bacteria</taxon>
        <taxon>Pseudomonadati</taxon>
        <taxon>Pseudomonadota</taxon>
        <taxon>Gammaproteobacteria</taxon>
        <taxon>Vibrionales</taxon>
        <taxon>Vibrionaceae</taxon>
        <taxon>Vibrio</taxon>
    </lineage>
</organism>
<protein>
    <submittedName>
        <fullName evidence="1">Uncharacterized protein</fullName>
    </submittedName>
</protein>
<accession>A0ABX6QX62</accession>
<proteinExistence type="predicted"/>
<sequence length="75" mass="8541">MKNNKNFRVLLPLVVLLHPLTETTGADVETHGQLQVEVNVYHDSQKLDKHVVHSESRLQFKLGLSRVQSPENTLL</sequence>
<evidence type="ECO:0000313" key="1">
    <source>
        <dbReference type="EMBL" id="QMV13592.1"/>
    </source>
</evidence>
<name>A0ABX6QX62_9VIBR</name>
<reference evidence="1 2" key="1">
    <citation type="journal article" date="2020" name="J. Nat. Prod.">
        <title>Genomics-Metabolomics Profiling Disclosed Marine Vibrio spartinae 3.6 as a Producer of a New Branched Side Chain Prodigiosin.</title>
        <authorList>
            <person name="Vitale G.A."/>
            <person name="Sciarretta M."/>
            <person name="Palma Esposito F."/>
            <person name="January G.G."/>
            <person name="Giaccio M."/>
            <person name="Bunk B."/>
            <person name="Sproer C."/>
            <person name="Bajerski F."/>
            <person name="Power D."/>
            <person name="Festa C."/>
            <person name="Monti M.C."/>
            <person name="D'Auria M.V."/>
            <person name="de Pascale D."/>
        </authorList>
    </citation>
    <scope>NUCLEOTIDE SEQUENCE [LARGE SCALE GENOMIC DNA]</scope>
    <source>
        <strain evidence="1 2">3.6</strain>
    </source>
</reference>
<keyword evidence="2" id="KW-1185">Reference proteome</keyword>
<dbReference type="RefSeq" id="WP_182288250.1">
    <property type="nucleotide sequence ID" value="NZ_CP046268.1"/>
</dbReference>
<gene>
    <name evidence="1" type="ORF">Vspart_00830</name>
</gene>